<dbReference type="InterPro" id="IPR006311">
    <property type="entry name" value="TAT_signal"/>
</dbReference>
<gene>
    <name evidence="1" type="ORF">BE15_23975</name>
</gene>
<comment type="caution">
    <text evidence="1">The sequence shown here is derived from an EMBL/GenBank/DDBJ whole genome shotgun (WGS) entry which is preliminary data.</text>
</comment>
<dbReference type="InterPro" id="IPR011447">
    <property type="entry name" value="DUF1552"/>
</dbReference>
<evidence type="ECO:0000313" key="1">
    <source>
        <dbReference type="EMBL" id="KYF67648.1"/>
    </source>
</evidence>
<organism evidence="1 2">
    <name type="scientific">Sorangium cellulosum</name>
    <name type="common">Polyangium cellulosum</name>
    <dbReference type="NCBI Taxonomy" id="56"/>
    <lineage>
        <taxon>Bacteria</taxon>
        <taxon>Pseudomonadati</taxon>
        <taxon>Myxococcota</taxon>
        <taxon>Polyangia</taxon>
        <taxon>Polyangiales</taxon>
        <taxon>Polyangiaceae</taxon>
        <taxon>Sorangium</taxon>
    </lineage>
</organism>
<protein>
    <submittedName>
        <fullName evidence="1">Uncharacterized protein</fullName>
    </submittedName>
</protein>
<accession>A0A150QJ13</accession>
<dbReference type="AlphaFoldDB" id="A0A150QJ13"/>
<dbReference type="Pfam" id="PF07586">
    <property type="entry name" value="HXXSHH"/>
    <property type="match status" value="1"/>
</dbReference>
<evidence type="ECO:0000313" key="2">
    <source>
        <dbReference type="Proteomes" id="UP000075260"/>
    </source>
</evidence>
<dbReference type="EMBL" id="JEMA01000630">
    <property type="protein sequence ID" value="KYF67648.1"/>
    <property type="molecule type" value="Genomic_DNA"/>
</dbReference>
<dbReference type="Proteomes" id="UP000075260">
    <property type="component" value="Unassembled WGS sequence"/>
</dbReference>
<name>A0A150QJ13_SORCE</name>
<dbReference type="RefSeq" id="WP_061609705.1">
    <property type="nucleotide sequence ID" value="NZ_JEMA01000630.1"/>
</dbReference>
<proteinExistence type="predicted"/>
<sequence length="454" mass="48758">MSGAARHRPSRRRLDRRTFLRGVGGLAVALPFLDAMSGSASAVEFPKRFVVFFTGLGTVKEAWQPTGTEASFELGEILAPLAPYRDKLLVIEGVDMESAYSGPGDAHQQGIGQALTGTELQEGTLFPYACNPAARVGWGGGISVDQFLAARLGQRTKLSSLELGVQVQYANVSSRVSYLGPGQPVPPEDDPRAAFDRLFTDLSADPADLARRRALRRRVLGDVMEDYGALAQKLGGEDRQKLEHHLDALNEIEARLEAPGLLGGACALPELGEPLDVYANDSFPAIGRLQIDLLATALACDLTRVASIQWSATQAGKVFTWLGQSETHHALSHANLTDEDKQRQLVDIGRWQAEQLAYLLGKLDAVPEGAGTLLDNTIVLWCTDISEGQSHSRRDMPYVIAGGAGGALRTGRYLRYAGDPHNNLLVTLCNAMGVEVSTFGNPAYCTGLLPGLLA</sequence>
<reference evidence="1 2" key="1">
    <citation type="submission" date="2014-02" db="EMBL/GenBank/DDBJ databases">
        <title>The small core and large imbalanced accessory genome model reveals a collaborative survival strategy of Sorangium cellulosum strains in nature.</title>
        <authorList>
            <person name="Han K."/>
            <person name="Peng R."/>
            <person name="Blom J."/>
            <person name="Li Y.-Z."/>
        </authorList>
    </citation>
    <scope>NUCLEOTIDE SEQUENCE [LARGE SCALE GENOMIC DNA]</scope>
    <source>
        <strain evidence="1 2">So0008-312</strain>
    </source>
</reference>
<dbReference type="PROSITE" id="PS51318">
    <property type="entry name" value="TAT"/>
    <property type="match status" value="1"/>
</dbReference>
<dbReference type="OrthoDB" id="9146593at2"/>